<keyword evidence="6 10" id="KW-0051">Antiviral defense</keyword>
<evidence type="ECO:0000256" key="2">
    <source>
        <dbReference type="ARBA" id="ARBA00022723"/>
    </source>
</evidence>
<dbReference type="Proteomes" id="UP000640363">
    <property type="component" value="Unassembled WGS sequence"/>
</dbReference>
<comment type="caution">
    <text evidence="11">The sequence shown here is derived from an EMBL/GenBank/DDBJ whole genome shotgun (WGS) entry which is preliminary data.</text>
</comment>
<evidence type="ECO:0000256" key="1">
    <source>
        <dbReference type="ARBA" id="ARBA00022722"/>
    </source>
</evidence>
<dbReference type="NCBIfam" id="TIGR00287">
    <property type="entry name" value="cas1"/>
    <property type="match status" value="1"/>
</dbReference>
<evidence type="ECO:0000313" key="12">
    <source>
        <dbReference type="Proteomes" id="UP000640363"/>
    </source>
</evidence>
<feature type="binding site" evidence="10">
    <location>
        <position position="207"/>
    </location>
    <ligand>
        <name>Mn(2+)</name>
        <dbReference type="ChEBI" id="CHEBI:29035"/>
    </ligand>
</feature>
<comment type="function">
    <text evidence="10">CRISPR (clustered regularly interspaced short palindromic repeat), is an adaptive immune system that provides protection against mobile genetic elements (viruses, transposable elements and conjugative plasmids). CRISPR clusters contain spacers, sequences complementary to antecedent mobile elements, and target invading nucleic acids. CRISPR clusters are transcribed and processed into CRISPR RNA (crRNA). Acts as a dsDNA endonuclease. Involved in the integration of spacer DNA into the CRISPR cassette.</text>
</comment>
<dbReference type="EMBL" id="JACRWI010000001">
    <property type="protein sequence ID" value="MBC6000685.1"/>
    <property type="molecule type" value="Genomic_DNA"/>
</dbReference>
<dbReference type="InterPro" id="IPR002729">
    <property type="entry name" value="CRISPR-assoc_Cas1"/>
</dbReference>
<comment type="cofactor">
    <cofactor evidence="10">
        <name>Mg(2+)</name>
        <dbReference type="ChEBI" id="CHEBI:18420"/>
    </cofactor>
    <cofactor evidence="10">
        <name>Mn(2+)</name>
        <dbReference type="ChEBI" id="CHEBI:29035"/>
    </cofactor>
</comment>
<gene>
    <name evidence="10 11" type="primary">cas1</name>
    <name evidence="11" type="ORF">H8892_01780</name>
</gene>
<reference evidence="11 12" key="1">
    <citation type="submission" date="2020-08" db="EMBL/GenBank/DDBJ databases">
        <authorList>
            <person name="Liu C."/>
            <person name="Sun Q."/>
        </authorList>
    </citation>
    <scope>NUCLEOTIDE SEQUENCE [LARGE SCALE GENOMIC DNA]</scope>
    <source>
        <strain evidence="11 12">NSJ-78</strain>
    </source>
</reference>
<keyword evidence="7 10" id="KW-0238">DNA-binding</keyword>
<evidence type="ECO:0000313" key="11">
    <source>
        <dbReference type="EMBL" id="MBC6000685.1"/>
    </source>
</evidence>
<dbReference type="Gene3D" id="1.20.120.920">
    <property type="entry name" value="CRISPR-associated endonuclease Cas1, C-terminal domain"/>
    <property type="match status" value="1"/>
</dbReference>
<dbReference type="InterPro" id="IPR050646">
    <property type="entry name" value="Cas1"/>
</dbReference>
<feature type="binding site" evidence="10">
    <location>
        <position position="149"/>
    </location>
    <ligand>
        <name>Mn(2+)</name>
        <dbReference type="ChEBI" id="CHEBI:29035"/>
    </ligand>
</feature>
<proteinExistence type="inferred from homology"/>
<comment type="subunit">
    <text evidence="9 10">Homodimer, forms a heterotetramer with a Cas2 homodimer.</text>
</comment>
<evidence type="ECO:0000256" key="5">
    <source>
        <dbReference type="ARBA" id="ARBA00022842"/>
    </source>
</evidence>
<dbReference type="RefSeq" id="WP_165850981.1">
    <property type="nucleotide sequence ID" value="NZ_JACRWI010000001.1"/>
</dbReference>
<evidence type="ECO:0000256" key="4">
    <source>
        <dbReference type="ARBA" id="ARBA00022801"/>
    </source>
</evidence>
<accession>A0ABR7JUZ7</accession>
<keyword evidence="12" id="KW-1185">Reference proteome</keyword>
<comment type="similarity">
    <text evidence="10">Belongs to the CRISPR-associated endonuclease Cas1 family.</text>
</comment>
<dbReference type="PANTHER" id="PTHR34353">
    <property type="entry name" value="CRISPR-ASSOCIATED ENDONUCLEASE CAS1 1"/>
    <property type="match status" value="1"/>
</dbReference>
<keyword evidence="8 10" id="KW-0464">Manganese</keyword>
<dbReference type="InterPro" id="IPR019855">
    <property type="entry name" value="CRISPR-assoc_Cas1_NMENI"/>
</dbReference>
<dbReference type="PANTHER" id="PTHR34353:SF2">
    <property type="entry name" value="CRISPR-ASSOCIATED ENDONUCLEASE CAS1 1"/>
    <property type="match status" value="1"/>
</dbReference>
<evidence type="ECO:0000256" key="7">
    <source>
        <dbReference type="ARBA" id="ARBA00023125"/>
    </source>
</evidence>
<keyword evidence="2 10" id="KW-0479">Metal-binding</keyword>
<keyword evidence="3 10" id="KW-0255">Endonuclease</keyword>
<dbReference type="EC" id="3.1.-.-" evidence="10"/>
<keyword evidence="4 10" id="KW-0378">Hydrolase</keyword>
<protein>
    <recommendedName>
        <fullName evidence="10">CRISPR-associated endonuclease Cas1</fullName>
        <ecNumber evidence="10">3.1.-.-</ecNumber>
    </recommendedName>
</protein>
<evidence type="ECO:0000256" key="8">
    <source>
        <dbReference type="ARBA" id="ARBA00023211"/>
    </source>
</evidence>
<evidence type="ECO:0000256" key="9">
    <source>
        <dbReference type="ARBA" id="ARBA00038592"/>
    </source>
</evidence>
<keyword evidence="5 10" id="KW-0460">Magnesium</keyword>
<evidence type="ECO:0000256" key="6">
    <source>
        <dbReference type="ARBA" id="ARBA00023118"/>
    </source>
</evidence>
<dbReference type="Pfam" id="PF01867">
    <property type="entry name" value="Cas_Cas1"/>
    <property type="match status" value="1"/>
</dbReference>
<dbReference type="GO" id="GO:0004519">
    <property type="term" value="F:endonuclease activity"/>
    <property type="evidence" value="ECO:0007669"/>
    <property type="project" value="UniProtKB-KW"/>
</dbReference>
<name>A0ABR7JUZ7_9FIRM</name>
<feature type="binding site" evidence="10">
    <location>
        <position position="222"/>
    </location>
    <ligand>
        <name>Mn(2+)</name>
        <dbReference type="ChEBI" id="CHEBI:29035"/>
    </ligand>
</feature>
<evidence type="ECO:0000256" key="10">
    <source>
        <dbReference type="HAMAP-Rule" id="MF_01470"/>
    </source>
</evidence>
<organism evidence="11 12">
    <name type="scientific">Veillonella hominis</name>
    <dbReference type="NCBI Taxonomy" id="2764330"/>
    <lineage>
        <taxon>Bacteria</taxon>
        <taxon>Bacillati</taxon>
        <taxon>Bacillota</taxon>
        <taxon>Negativicutes</taxon>
        <taxon>Veillonellales</taxon>
        <taxon>Veillonellaceae</taxon>
        <taxon>Veillonella</taxon>
    </lineage>
</organism>
<dbReference type="InterPro" id="IPR042206">
    <property type="entry name" value="CRISPR-assoc_Cas1_C"/>
</dbReference>
<evidence type="ECO:0000256" key="3">
    <source>
        <dbReference type="ARBA" id="ARBA00022759"/>
    </source>
</evidence>
<keyword evidence="1 10" id="KW-0540">Nuclease</keyword>
<dbReference type="NCBIfam" id="TIGR03639">
    <property type="entry name" value="cas1_NMENI"/>
    <property type="match status" value="1"/>
</dbReference>
<dbReference type="HAMAP" id="MF_01470">
    <property type="entry name" value="Cas1"/>
    <property type="match status" value="1"/>
</dbReference>
<sequence length="298" mass="34285">MGWRTIIIEQSQQVLLHLDNLKIKMLEGDYLVPLQDISIVIFNNYKLNVTTQLLCKMSRYQICVIICEKNGLPSVVMNPIAGNYVTFKNQEIQLNMNSSRPGALWKAIIECKINNQMFVLDHYSLSLDTIEIMESLRDTIQPFDTENHEGIAAKVYFKALFGIDFIRDREEGDPINNALNYGYSIIRALMARALAAKGLILSIGIKHHNIYNHFNLVDDCMEIYRPIIDDWVYSCIYVPEVLFSRDIKLNLITMLSERTVHHQNISYSIADSMNRFADSLVRCMTDDNEVLDLPLLAI</sequence>